<dbReference type="Proteomes" id="UP001230005">
    <property type="component" value="Unassembled WGS sequence"/>
</dbReference>
<dbReference type="EMBL" id="JAUSUG010000008">
    <property type="protein sequence ID" value="MDQ0254977.1"/>
    <property type="molecule type" value="Genomic_DNA"/>
</dbReference>
<evidence type="ECO:0000313" key="1">
    <source>
        <dbReference type="EMBL" id="MDQ0254977.1"/>
    </source>
</evidence>
<dbReference type="Pfam" id="PF14165">
    <property type="entry name" value="YtzH"/>
    <property type="match status" value="1"/>
</dbReference>
<organism evidence="1 2">
    <name type="scientific">Evansella vedderi</name>
    <dbReference type="NCBI Taxonomy" id="38282"/>
    <lineage>
        <taxon>Bacteria</taxon>
        <taxon>Bacillati</taxon>
        <taxon>Bacillota</taxon>
        <taxon>Bacilli</taxon>
        <taxon>Bacillales</taxon>
        <taxon>Bacillaceae</taxon>
        <taxon>Evansella</taxon>
    </lineage>
</organism>
<dbReference type="InterPro" id="IPR025547">
    <property type="entry name" value="YtzH"/>
</dbReference>
<comment type="caution">
    <text evidence="1">The sequence shown here is derived from an EMBL/GenBank/DDBJ whole genome shotgun (WGS) entry which is preliminary data.</text>
</comment>
<accession>A0ABT9ZUQ8</accession>
<evidence type="ECO:0008006" key="3">
    <source>
        <dbReference type="Google" id="ProtNLM"/>
    </source>
</evidence>
<proteinExistence type="predicted"/>
<name>A0ABT9ZUQ8_9BACI</name>
<reference evidence="1 2" key="1">
    <citation type="submission" date="2023-07" db="EMBL/GenBank/DDBJ databases">
        <title>Genomic Encyclopedia of Type Strains, Phase IV (KMG-IV): sequencing the most valuable type-strain genomes for metagenomic binning, comparative biology and taxonomic classification.</title>
        <authorList>
            <person name="Goeker M."/>
        </authorList>
    </citation>
    <scope>NUCLEOTIDE SEQUENCE [LARGE SCALE GENOMIC DNA]</scope>
    <source>
        <strain evidence="1 2">DSM 9768</strain>
    </source>
</reference>
<gene>
    <name evidence="1" type="ORF">J2S74_002359</name>
</gene>
<protein>
    <recommendedName>
        <fullName evidence="3">YtzH-like protein</fullName>
    </recommendedName>
</protein>
<dbReference type="RefSeq" id="WP_307325705.1">
    <property type="nucleotide sequence ID" value="NZ_JAUSUG010000008.1"/>
</dbReference>
<sequence>MSYQHQFQLLVDILKNQQDVHYGTHDEFEQTKLLVKDLLNNQAVSAETKAMLMEVAKYASAHDLEGQHSNLSPEEIQQYVNEFQKYTAYNN</sequence>
<evidence type="ECO:0000313" key="2">
    <source>
        <dbReference type="Proteomes" id="UP001230005"/>
    </source>
</evidence>
<keyword evidence="2" id="KW-1185">Reference proteome</keyword>